<dbReference type="AlphaFoldDB" id="A0A3B0S771"/>
<organism evidence="1">
    <name type="scientific">hydrothermal vent metagenome</name>
    <dbReference type="NCBI Taxonomy" id="652676"/>
    <lineage>
        <taxon>unclassified sequences</taxon>
        <taxon>metagenomes</taxon>
        <taxon>ecological metagenomes</taxon>
    </lineage>
</organism>
<protein>
    <recommendedName>
        <fullName evidence="2">Flagellar basal-body protein FlbY</fullName>
    </recommendedName>
</protein>
<accession>A0A3B0S771</accession>
<evidence type="ECO:0000313" key="1">
    <source>
        <dbReference type="EMBL" id="VAW01981.1"/>
    </source>
</evidence>
<gene>
    <name evidence="1" type="ORF">MNBD_ALPHA06-1889</name>
</gene>
<reference evidence="1" key="1">
    <citation type="submission" date="2018-06" db="EMBL/GenBank/DDBJ databases">
        <authorList>
            <person name="Zhirakovskaya E."/>
        </authorList>
    </citation>
    <scope>NUCLEOTIDE SEQUENCE</scope>
</reference>
<dbReference type="EMBL" id="UOEE01000331">
    <property type="protein sequence ID" value="VAW01981.1"/>
    <property type="molecule type" value="Genomic_DNA"/>
</dbReference>
<proteinExistence type="predicted"/>
<sequence length="148" mass="15949">MALAADNASDRAEQMITLSDRLTGLLQRETKLFEQRTPQLASEFADEKGSLARIYRNETARIAKNPALLASADANLKADLREATLRFNQALAANHKATTAIRTITQGMVHSVANEVAKTRASQTGYGVTGTNTASNTAMSAITLDQRV</sequence>
<name>A0A3B0S771_9ZZZZ</name>
<evidence type="ECO:0008006" key="2">
    <source>
        <dbReference type="Google" id="ProtNLM"/>
    </source>
</evidence>